<protein>
    <submittedName>
        <fullName evidence="1">Uncharacterized protein</fullName>
    </submittedName>
</protein>
<dbReference type="Proteomes" id="UP000027120">
    <property type="component" value="Unassembled WGS sequence"/>
</dbReference>
<sequence>MLASLERNLLPDAVIRRLCRKILADRLHSVIIELRARPYVSLAVNLNFVDMREMPIAINTDSCTAKLFL</sequence>
<gene>
    <name evidence="1" type="ORF">CISIN_1g037116mg</name>
</gene>
<accession>A0A067G500</accession>
<organism evidence="1 2">
    <name type="scientific">Citrus sinensis</name>
    <name type="common">Sweet orange</name>
    <name type="synonym">Citrus aurantium var. sinensis</name>
    <dbReference type="NCBI Taxonomy" id="2711"/>
    <lineage>
        <taxon>Eukaryota</taxon>
        <taxon>Viridiplantae</taxon>
        <taxon>Streptophyta</taxon>
        <taxon>Embryophyta</taxon>
        <taxon>Tracheophyta</taxon>
        <taxon>Spermatophyta</taxon>
        <taxon>Magnoliopsida</taxon>
        <taxon>eudicotyledons</taxon>
        <taxon>Gunneridae</taxon>
        <taxon>Pentapetalae</taxon>
        <taxon>rosids</taxon>
        <taxon>malvids</taxon>
        <taxon>Sapindales</taxon>
        <taxon>Rutaceae</taxon>
        <taxon>Aurantioideae</taxon>
        <taxon>Citrus</taxon>
    </lineage>
</organism>
<dbReference type="AlphaFoldDB" id="A0A067G500"/>
<name>A0A067G500_CITSI</name>
<dbReference type="SMR" id="A0A067G500"/>
<reference evidence="1 2" key="1">
    <citation type="submission" date="2014-04" db="EMBL/GenBank/DDBJ databases">
        <authorList>
            <consortium name="International Citrus Genome Consortium"/>
            <person name="Gmitter F."/>
            <person name="Chen C."/>
            <person name="Farmerie W."/>
            <person name="Harkins T."/>
            <person name="Desany B."/>
            <person name="Mohiuddin M."/>
            <person name="Kodira C."/>
            <person name="Borodovsky M."/>
            <person name="Lomsadze A."/>
            <person name="Burns P."/>
            <person name="Jenkins J."/>
            <person name="Prochnik S."/>
            <person name="Shu S."/>
            <person name="Chapman J."/>
            <person name="Pitluck S."/>
            <person name="Schmutz J."/>
            <person name="Rokhsar D."/>
        </authorList>
    </citation>
    <scope>NUCLEOTIDE SEQUENCE</scope>
</reference>
<dbReference type="EMBL" id="KK784885">
    <property type="protein sequence ID" value="KDO73560.1"/>
    <property type="molecule type" value="Genomic_DNA"/>
</dbReference>
<proteinExistence type="predicted"/>
<keyword evidence="2" id="KW-1185">Reference proteome</keyword>
<evidence type="ECO:0000313" key="1">
    <source>
        <dbReference type="EMBL" id="KDO73560.1"/>
    </source>
</evidence>
<evidence type="ECO:0000313" key="2">
    <source>
        <dbReference type="Proteomes" id="UP000027120"/>
    </source>
</evidence>